<accession>A0ABQ9GMD6</accession>
<feature type="region of interest" description="Disordered" evidence="1">
    <location>
        <begin position="594"/>
        <end position="635"/>
    </location>
</feature>
<evidence type="ECO:0000256" key="1">
    <source>
        <dbReference type="SAM" id="MobiDB-lite"/>
    </source>
</evidence>
<sequence>MHDVMKSLDSPRVCIFFRRSAHWTHVLGKVRPSAAVDAKVLATYRLYAVYSTTLRTINIATSLDTLFMRRSEKLGNNYKTPKRSEITKPHFPRTKPEAVWSFQELLDNEHAKILITTDCSPLAAYFRHSSLSELTGRYSSTRDIPEKTRRPTASFGTIKTCEKSGGRGGGNPGKTKPVRLAAKHFHEAIREYWGCAISKNRTTNHRAASPRDNIRPSSTPLRPTLSGVPSITTPGGGGEVGDDTSAIPGASVPEQIFCLTERGGWVLRQADLSTARTDCVAYCTMFIIDDNLVLYSPHMHVNRYRFPIVFQNDQTKLTSVYKMKRIIWKHEAALIPEFFRYPPYVTGIRFRQRTLEFCDIRHELKGRERVVTREVFASKIPAATIDSPFLNAERAWEIRYSTTSLAYITLIRMDMLDQQTLQSETDFHRVSTPAVFSWNVEVKMDEERVMFRTINSQMPCSPARLPPRQTEFNTWPGHSGIFASIGIVVDDDAGRQVFSAISRFPRPCVPALLHTLIPSRSSALQTLFRATPISQLIFASSQSTKELGERGQVIHYLRGKSIRRRQLRHRGNPLGARIACEGGTNPRDTAARLARGRRPGAARRGAARRRYAGSEAPRASMMDGGIRTKSSRPYTRRRRVRLRSTRLGNDTFLSLGRTPTLYNTLQKQHYTDTITTQSQTSNTRRTPHKTTTTTVSPSVSGDDGGRDRGSVVVRLLASHLGEPGLILGGVTHGFSDVGIVPDDAGGFSRKSPVSPALAFQRCSVLASFHYHRLSRPRCKEPPRSLHFTQESRKLH</sequence>
<dbReference type="Proteomes" id="UP001159363">
    <property type="component" value="Chromosome 10"/>
</dbReference>
<comment type="caution">
    <text evidence="2">The sequence shown here is derived from an EMBL/GenBank/DDBJ whole genome shotgun (WGS) entry which is preliminary data.</text>
</comment>
<gene>
    <name evidence="2" type="ORF">PR048_026789</name>
</gene>
<dbReference type="EMBL" id="JARBHB010000011">
    <property type="protein sequence ID" value="KAJ8873172.1"/>
    <property type="molecule type" value="Genomic_DNA"/>
</dbReference>
<proteinExistence type="predicted"/>
<name>A0ABQ9GMD6_9NEOP</name>
<feature type="compositionally biased region" description="Low complexity" evidence="1">
    <location>
        <begin position="674"/>
        <end position="701"/>
    </location>
</feature>
<protein>
    <submittedName>
        <fullName evidence="2">Uncharacterized protein</fullName>
    </submittedName>
</protein>
<keyword evidence="3" id="KW-1185">Reference proteome</keyword>
<evidence type="ECO:0000313" key="3">
    <source>
        <dbReference type="Proteomes" id="UP001159363"/>
    </source>
</evidence>
<feature type="compositionally biased region" description="Polar residues" evidence="1">
    <location>
        <begin position="215"/>
        <end position="233"/>
    </location>
</feature>
<evidence type="ECO:0000313" key="2">
    <source>
        <dbReference type="EMBL" id="KAJ8873172.1"/>
    </source>
</evidence>
<feature type="region of interest" description="Disordered" evidence="1">
    <location>
        <begin position="674"/>
        <end position="706"/>
    </location>
</feature>
<feature type="region of interest" description="Disordered" evidence="1">
    <location>
        <begin position="203"/>
        <end position="245"/>
    </location>
</feature>
<organism evidence="2 3">
    <name type="scientific">Dryococelus australis</name>
    <dbReference type="NCBI Taxonomy" id="614101"/>
    <lineage>
        <taxon>Eukaryota</taxon>
        <taxon>Metazoa</taxon>
        <taxon>Ecdysozoa</taxon>
        <taxon>Arthropoda</taxon>
        <taxon>Hexapoda</taxon>
        <taxon>Insecta</taxon>
        <taxon>Pterygota</taxon>
        <taxon>Neoptera</taxon>
        <taxon>Polyneoptera</taxon>
        <taxon>Phasmatodea</taxon>
        <taxon>Verophasmatodea</taxon>
        <taxon>Anareolatae</taxon>
        <taxon>Phasmatidae</taxon>
        <taxon>Eurycanthinae</taxon>
        <taxon>Dryococelus</taxon>
    </lineage>
</organism>
<reference evidence="2 3" key="1">
    <citation type="submission" date="2023-02" db="EMBL/GenBank/DDBJ databases">
        <title>LHISI_Scaffold_Assembly.</title>
        <authorList>
            <person name="Stuart O.P."/>
            <person name="Cleave R."/>
            <person name="Magrath M.J.L."/>
            <person name="Mikheyev A.S."/>
        </authorList>
    </citation>
    <scope>NUCLEOTIDE SEQUENCE [LARGE SCALE GENOMIC DNA]</scope>
    <source>
        <strain evidence="2">Daus_M_001</strain>
        <tissue evidence="2">Leg muscle</tissue>
    </source>
</reference>
<feature type="compositionally biased region" description="Basic residues" evidence="1">
    <location>
        <begin position="594"/>
        <end position="611"/>
    </location>
</feature>